<dbReference type="Pfam" id="PF00072">
    <property type="entry name" value="Response_reg"/>
    <property type="match status" value="1"/>
</dbReference>
<evidence type="ECO:0000313" key="18">
    <source>
        <dbReference type="Proteomes" id="UP000249467"/>
    </source>
</evidence>
<comment type="similarity">
    <text evidence="2">In the N-terminal section; belongs to the phytochrome family.</text>
</comment>
<dbReference type="Gene3D" id="3.40.50.2300">
    <property type="match status" value="1"/>
</dbReference>
<dbReference type="InterPro" id="IPR036890">
    <property type="entry name" value="HATPase_C_sf"/>
</dbReference>
<dbReference type="Pfam" id="PF02518">
    <property type="entry name" value="HATPase_c"/>
    <property type="match status" value="1"/>
</dbReference>
<dbReference type="InterPro" id="IPR005467">
    <property type="entry name" value="His_kinase_dom"/>
</dbReference>
<evidence type="ECO:0000259" key="15">
    <source>
        <dbReference type="PROSITE" id="PS50109"/>
    </source>
</evidence>
<keyword evidence="4 13" id="KW-0597">Phosphoprotein</keyword>
<dbReference type="PANTHER" id="PTHR45339:SF1">
    <property type="entry name" value="HYBRID SIGNAL TRANSDUCTION HISTIDINE KINASE J"/>
    <property type="match status" value="1"/>
</dbReference>
<evidence type="ECO:0000256" key="9">
    <source>
        <dbReference type="ARBA" id="ARBA00023012"/>
    </source>
</evidence>
<evidence type="ECO:0000256" key="7">
    <source>
        <dbReference type="ARBA" id="ARBA00022777"/>
    </source>
</evidence>
<dbReference type="AlphaFoldDB" id="A0A2W4WBJ2"/>
<name>A0A2W4WBJ2_9CYAN</name>
<dbReference type="PANTHER" id="PTHR45339">
    <property type="entry name" value="HYBRID SIGNAL TRANSDUCTION HISTIDINE KINASE J"/>
    <property type="match status" value="1"/>
</dbReference>
<dbReference type="CDD" id="cd17546">
    <property type="entry name" value="REC_hyHK_CKI1_RcsC-like"/>
    <property type="match status" value="1"/>
</dbReference>
<feature type="transmembrane region" description="Helical" evidence="14">
    <location>
        <begin position="71"/>
        <end position="93"/>
    </location>
</feature>
<evidence type="ECO:0000259" key="16">
    <source>
        <dbReference type="PROSITE" id="PS50110"/>
    </source>
</evidence>
<dbReference type="SMART" id="SM00448">
    <property type="entry name" value="REC"/>
    <property type="match status" value="1"/>
</dbReference>
<evidence type="ECO:0000256" key="11">
    <source>
        <dbReference type="ARBA" id="ARBA00068150"/>
    </source>
</evidence>
<dbReference type="Gene3D" id="3.30.565.10">
    <property type="entry name" value="Histidine kinase-like ATPase, C-terminal domain"/>
    <property type="match status" value="1"/>
</dbReference>
<dbReference type="CDD" id="cd00082">
    <property type="entry name" value="HisKA"/>
    <property type="match status" value="1"/>
</dbReference>
<dbReference type="SMART" id="SM00388">
    <property type="entry name" value="HisKA"/>
    <property type="match status" value="1"/>
</dbReference>
<dbReference type="Gene3D" id="1.10.287.130">
    <property type="match status" value="1"/>
</dbReference>
<dbReference type="PROSITE" id="PS50109">
    <property type="entry name" value="HIS_KIN"/>
    <property type="match status" value="1"/>
</dbReference>
<dbReference type="Gene3D" id="3.30.450.20">
    <property type="entry name" value="PAS domain"/>
    <property type="match status" value="1"/>
</dbReference>
<dbReference type="PROSITE" id="PS50110">
    <property type="entry name" value="RESPONSE_REGULATORY"/>
    <property type="match status" value="1"/>
</dbReference>
<evidence type="ECO:0000256" key="6">
    <source>
        <dbReference type="ARBA" id="ARBA00022741"/>
    </source>
</evidence>
<comment type="subunit">
    <text evidence="10">At low DSF concentrations, interacts with RpfF.</text>
</comment>
<reference evidence="17 18" key="1">
    <citation type="submission" date="2018-04" db="EMBL/GenBank/DDBJ databases">
        <authorList>
            <person name="Go L.Y."/>
            <person name="Mitchell J.A."/>
        </authorList>
    </citation>
    <scope>NUCLEOTIDE SEQUENCE [LARGE SCALE GENOMIC DNA]</scope>
    <source>
        <strain evidence="17">ULC066bin1</strain>
    </source>
</reference>
<dbReference type="SUPFAM" id="SSF55785">
    <property type="entry name" value="PYP-like sensor domain (PAS domain)"/>
    <property type="match status" value="1"/>
</dbReference>
<keyword evidence="9" id="KW-0902">Two-component regulatory system</keyword>
<evidence type="ECO:0000256" key="14">
    <source>
        <dbReference type="SAM" id="Phobius"/>
    </source>
</evidence>
<evidence type="ECO:0000256" key="8">
    <source>
        <dbReference type="ARBA" id="ARBA00022840"/>
    </source>
</evidence>
<evidence type="ECO:0000256" key="2">
    <source>
        <dbReference type="ARBA" id="ARBA00006402"/>
    </source>
</evidence>
<dbReference type="GO" id="GO:0000155">
    <property type="term" value="F:phosphorelay sensor kinase activity"/>
    <property type="evidence" value="ECO:0007669"/>
    <property type="project" value="InterPro"/>
</dbReference>
<dbReference type="SUPFAM" id="SSF47384">
    <property type="entry name" value="Homodimeric domain of signal transducing histidine kinase"/>
    <property type="match status" value="1"/>
</dbReference>
<comment type="catalytic activity">
    <reaction evidence="1">
        <text>ATP + protein L-histidine = ADP + protein N-phospho-L-histidine.</text>
        <dbReference type="EC" id="2.7.13.3"/>
    </reaction>
</comment>
<dbReference type="EMBL" id="QBML01000007">
    <property type="protein sequence ID" value="PZO42433.1"/>
    <property type="molecule type" value="Genomic_DNA"/>
</dbReference>
<dbReference type="InterPro" id="IPR035965">
    <property type="entry name" value="PAS-like_dom_sf"/>
</dbReference>
<feature type="domain" description="Histidine kinase" evidence="15">
    <location>
        <begin position="412"/>
        <end position="656"/>
    </location>
</feature>
<keyword evidence="6" id="KW-0547">Nucleotide-binding</keyword>
<dbReference type="InterPro" id="IPR001789">
    <property type="entry name" value="Sig_transdc_resp-reg_receiver"/>
</dbReference>
<dbReference type="FunFam" id="1.10.287.130:FF:000002">
    <property type="entry name" value="Two-component osmosensing histidine kinase"/>
    <property type="match status" value="1"/>
</dbReference>
<dbReference type="Pfam" id="PF00512">
    <property type="entry name" value="HisKA"/>
    <property type="match status" value="1"/>
</dbReference>
<comment type="caution">
    <text evidence="17">The sequence shown here is derived from an EMBL/GenBank/DDBJ whole genome shotgun (WGS) entry which is preliminary data.</text>
</comment>
<keyword evidence="14" id="KW-1133">Transmembrane helix</keyword>
<dbReference type="InterPro" id="IPR011006">
    <property type="entry name" value="CheY-like_superfamily"/>
</dbReference>
<dbReference type="CDD" id="cd16922">
    <property type="entry name" value="HATPase_EvgS-ArcB-TorS-like"/>
    <property type="match status" value="1"/>
</dbReference>
<gene>
    <name evidence="17" type="ORF">DCF19_07550</name>
</gene>
<dbReference type="FunFam" id="3.30.565.10:FF:000010">
    <property type="entry name" value="Sensor histidine kinase RcsC"/>
    <property type="match status" value="1"/>
</dbReference>
<dbReference type="InterPro" id="IPR003661">
    <property type="entry name" value="HisK_dim/P_dom"/>
</dbReference>
<dbReference type="PRINTS" id="PR00344">
    <property type="entry name" value="BCTRLSENSOR"/>
</dbReference>
<evidence type="ECO:0000256" key="1">
    <source>
        <dbReference type="ARBA" id="ARBA00000085"/>
    </source>
</evidence>
<reference evidence="17 18" key="2">
    <citation type="submission" date="2018-06" db="EMBL/GenBank/DDBJ databases">
        <title>Metagenomic assembly of (sub)arctic Cyanobacteria and their associated microbiome from non-axenic cultures.</title>
        <authorList>
            <person name="Baurain D."/>
        </authorList>
    </citation>
    <scope>NUCLEOTIDE SEQUENCE [LARGE SCALE GENOMIC DNA]</scope>
    <source>
        <strain evidence="17">ULC066bin1</strain>
    </source>
</reference>
<keyword evidence="5" id="KW-0808">Transferase</keyword>
<keyword evidence="7" id="KW-0418">Kinase</keyword>
<keyword evidence="14" id="KW-0812">Transmembrane</keyword>
<evidence type="ECO:0000256" key="13">
    <source>
        <dbReference type="PROSITE-ProRule" id="PRU00169"/>
    </source>
</evidence>
<dbReference type="SMART" id="SM00387">
    <property type="entry name" value="HATPase_c"/>
    <property type="match status" value="1"/>
</dbReference>
<dbReference type="InterPro" id="IPR004358">
    <property type="entry name" value="Sig_transdc_His_kin-like_C"/>
</dbReference>
<dbReference type="EC" id="2.7.13.3" evidence="3"/>
<dbReference type="InterPro" id="IPR036097">
    <property type="entry name" value="HisK_dim/P_sf"/>
</dbReference>
<proteinExistence type="inferred from homology"/>
<protein>
    <recommendedName>
        <fullName evidence="12">Circadian input-output histidine kinase CikA</fullName>
        <ecNumber evidence="3">2.7.13.3</ecNumber>
    </recommendedName>
    <alternativeName>
        <fullName evidence="11">Sensory/regulatory protein RpfC</fullName>
    </alternativeName>
</protein>
<feature type="transmembrane region" description="Helical" evidence="14">
    <location>
        <begin position="21"/>
        <end position="43"/>
    </location>
</feature>
<feature type="domain" description="Response regulatory" evidence="16">
    <location>
        <begin position="688"/>
        <end position="807"/>
    </location>
</feature>
<dbReference type="SUPFAM" id="SSF52172">
    <property type="entry name" value="CheY-like"/>
    <property type="match status" value="1"/>
</dbReference>
<sequence>MEVIFRKMFSTHPASLPNFRIKFLFGIMLGMGISISTILIAFANQDFAQYIAHTILEVIADYSKSDTDRNAVISITIAMFLLGTVITSLIWIYRFFLQIEWRLASESVLSELTNMSAGQTLKDVMERGLLLLKEYSQADSAIALLQVDNVSTRNIASFPNNLLENWVIPPSLFAESLASQKCIYFTDYANSPNPSPILLAYGTKSLAILPLFASLPSNSSVQGAILLIWHKPHSISLHLQSFVQPLLNCLSLYLRIQTTNWELEKSSTKLSAILETIPQGVVFIDASGEQGWVNSAAARHLNVQAGNLAPHKISQAMTNLRMGCKNAAEIADEAAQLFANPDVKISNWLWIYENPQPLVLSISSTVTYVREVMGRLWVLDDVTDSYFARQELEIEKEKAEVATRTKSIFLANMSHDIRTPMNAIIGLTNILLDTELAEDQKDFLEIIRNSSDTLLVIINDILDFSKIEAGKMSLDIQSVNLRDVIEGIVSLFKKQVLDKHLQFNYKIEGNVPDDILTDVTRLRQVLFNLIGNAIKFTAVGKVSLLVFLENDTSIEQSQNRGGEEPVWLNEFNINQTDKILIHFAIQDTGIGISQEGIMHLFESFSQVDGSKARNYGGTGLGLAISHSLCKMMGGEMWVESQFNQGSVFHFTIQTVSTTCPVNFVDPLPVAKASANKFPPIAAPKCSLRILVAEDNLMNQKIAYLYLKKLGYEADFAENGIEVLKALEKKSYDLIFMDVQMPEMDGLETTYRIRELEKTMKTNPIQIIAMTANAMATDREECISVGMNDHIGKPIVLPLLQLVLDRCCEIIC</sequence>
<organism evidence="17 18">
    <name type="scientific">Pseudanabaena frigida</name>
    <dbReference type="NCBI Taxonomy" id="945775"/>
    <lineage>
        <taxon>Bacteria</taxon>
        <taxon>Bacillati</taxon>
        <taxon>Cyanobacteriota</taxon>
        <taxon>Cyanophyceae</taxon>
        <taxon>Pseudanabaenales</taxon>
        <taxon>Pseudanabaenaceae</taxon>
        <taxon>Pseudanabaena</taxon>
    </lineage>
</organism>
<keyword evidence="8" id="KW-0067">ATP-binding</keyword>
<evidence type="ECO:0000256" key="5">
    <source>
        <dbReference type="ARBA" id="ARBA00022679"/>
    </source>
</evidence>
<evidence type="ECO:0000313" key="17">
    <source>
        <dbReference type="EMBL" id="PZO42433.1"/>
    </source>
</evidence>
<keyword evidence="14" id="KW-0472">Membrane</keyword>
<evidence type="ECO:0000256" key="10">
    <source>
        <dbReference type="ARBA" id="ARBA00064003"/>
    </source>
</evidence>
<dbReference type="Proteomes" id="UP000249467">
    <property type="component" value="Unassembled WGS sequence"/>
</dbReference>
<dbReference type="GO" id="GO:0005524">
    <property type="term" value="F:ATP binding"/>
    <property type="evidence" value="ECO:0007669"/>
    <property type="project" value="UniProtKB-KW"/>
</dbReference>
<dbReference type="InterPro" id="IPR003594">
    <property type="entry name" value="HATPase_dom"/>
</dbReference>
<dbReference type="SUPFAM" id="SSF55781">
    <property type="entry name" value="GAF domain-like"/>
    <property type="match status" value="1"/>
</dbReference>
<evidence type="ECO:0000256" key="4">
    <source>
        <dbReference type="ARBA" id="ARBA00022553"/>
    </source>
</evidence>
<evidence type="ECO:0000256" key="3">
    <source>
        <dbReference type="ARBA" id="ARBA00012438"/>
    </source>
</evidence>
<feature type="modified residue" description="4-aspartylphosphate" evidence="13">
    <location>
        <position position="737"/>
    </location>
</feature>
<accession>A0A2W4WBJ2</accession>
<dbReference type="SUPFAM" id="SSF55874">
    <property type="entry name" value="ATPase domain of HSP90 chaperone/DNA topoisomerase II/histidine kinase"/>
    <property type="match status" value="1"/>
</dbReference>
<evidence type="ECO:0000256" key="12">
    <source>
        <dbReference type="ARBA" id="ARBA00074306"/>
    </source>
</evidence>